<feature type="non-terminal residue" evidence="1">
    <location>
        <position position="1"/>
    </location>
</feature>
<feature type="non-terminal residue" evidence="1">
    <location>
        <position position="88"/>
    </location>
</feature>
<dbReference type="Proteomes" id="UP000265520">
    <property type="component" value="Unassembled WGS sequence"/>
</dbReference>
<evidence type="ECO:0000313" key="1">
    <source>
        <dbReference type="EMBL" id="MCI60774.1"/>
    </source>
</evidence>
<dbReference type="EMBL" id="LXQA010587883">
    <property type="protein sequence ID" value="MCI60774.1"/>
    <property type="molecule type" value="Genomic_DNA"/>
</dbReference>
<proteinExistence type="predicted"/>
<reference evidence="1 2" key="1">
    <citation type="journal article" date="2018" name="Front. Plant Sci.">
        <title>Red Clover (Trifolium pratense) and Zigzag Clover (T. medium) - A Picture of Genomic Similarities and Differences.</title>
        <authorList>
            <person name="Dluhosova J."/>
            <person name="Istvanek J."/>
            <person name="Nedelnik J."/>
            <person name="Repkova J."/>
        </authorList>
    </citation>
    <scope>NUCLEOTIDE SEQUENCE [LARGE SCALE GENOMIC DNA]</scope>
    <source>
        <strain evidence="2">cv. 10/8</strain>
        <tissue evidence="1">Leaf</tissue>
    </source>
</reference>
<organism evidence="1 2">
    <name type="scientific">Trifolium medium</name>
    <dbReference type="NCBI Taxonomy" id="97028"/>
    <lineage>
        <taxon>Eukaryota</taxon>
        <taxon>Viridiplantae</taxon>
        <taxon>Streptophyta</taxon>
        <taxon>Embryophyta</taxon>
        <taxon>Tracheophyta</taxon>
        <taxon>Spermatophyta</taxon>
        <taxon>Magnoliopsida</taxon>
        <taxon>eudicotyledons</taxon>
        <taxon>Gunneridae</taxon>
        <taxon>Pentapetalae</taxon>
        <taxon>rosids</taxon>
        <taxon>fabids</taxon>
        <taxon>Fabales</taxon>
        <taxon>Fabaceae</taxon>
        <taxon>Papilionoideae</taxon>
        <taxon>50 kb inversion clade</taxon>
        <taxon>NPAAA clade</taxon>
        <taxon>Hologalegina</taxon>
        <taxon>IRL clade</taxon>
        <taxon>Trifolieae</taxon>
        <taxon>Trifolium</taxon>
    </lineage>
</organism>
<evidence type="ECO:0000313" key="2">
    <source>
        <dbReference type="Proteomes" id="UP000265520"/>
    </source>
</evidence>
<sequence length="88" mass="10038">TLLLGVTPLPKSPQRWLLRTSKPPRPVYCKKAKKCKVSPLSFWDVDFDSLGFIEEQFGRYGDPASFSQTTPEELRKMSLGYQLKGTML</sequence>
<accession>A0A392TJK2</accession>
<comment type="caution">
    <text evidence="1">The sequence shown here is derived from an EMBL/GenBank/DDBJ whole genome shotgun (WGS) entry which is preliminary data.</text>
</comment>
<dbReference type="AlphaFoldDB" id="A0A392TJK2"/>
<keyword evidence="2" id="KW-1185">Reference proteome</keyword>
<name>A0A392TJK2_9FABA</name>
<protein>
    <submittedName>
        <fullName evidence="1">Uncharacterized protein</fullName>
    </submittedName>
</protein>